<dbReference type="Gene3D" id="3.40.50.1110">
    <property type="entry name" value="SGNH hydrolase"/>
    <property type="match status" value="1"/>
</dbReference>
<keyword evidence="4" id="KW-1185">Reference proteome</keyword>
<gene>
    <name evidence="3" type="ORF">G1C95_0902</name>
</gene>
<dbReference type="InterPro" id="IPR036514">
    <property type="entry name" value="SGNH_hydro_sf"/>
</dbReference>
<dbReference type="AlphaFoldDB" id="A0A7Y0ENX1"/>
<dbReference type="Gene3D" id="2.60.120.260">
    <property type="entry name" value="Galactose-binding domain-like"/>
    <property type="match status" value="1"/>
</dbReference>
<dbReference type="GO" id="GO:0005975">
    <property type="term" value="P:carbohydrate metabolic process"/>
    <property type="evidence" value="ECO:0007669"/>
    <property type="project" value="TreeGrafter"/>
</dbReference>
<dbReference type="GO" id="GO:0001681">
    <property type="term" value="F:sialate O-acetylesterase activity"/>
    <property type="evidence" value="ECO:0007669"/>
    <property type="project" value="InterPro"/>
</dbReference>
<dbReference type="PANTHER" id="PTHR22901">
    <property type="entry name" value="SIALATE O-ACETYLESTERASE"/>
    <property type="match status" value="1"/>
</dbReference>
<evidence type="ECO:0000259" key="2">
    <source>
        <dbReference type="Pfam" id="PF03629"/>
    </source>
</evidence>
<protein>
    <submittedName>
        <fullName evidence="3">Sialic acid-specific 9-O-acetylesterase</fullName>
    </submittedName>
</protein>
<keyword evidence="1" id="KW-0378">Hydrolase</keyword>
<dbReference type="InterPro" id="IPR039329">
    <property type="entry name" value="SIAE"/>
</dbReference>
<proteinExistence type="predicted"/>
<dbReference type="SUPFAM" id="SSF49785">
    <property type="entry name" value="Galactose-binding domain-like"/>
    <property type="match status" value="1"/>
</dbReference>
<sequence>MNTDMNECAAKTYHLELSPLFTDGMVLQRNRPAKVWGICAAGESVHVSIDDIEATAVADEQGHWQAVLQAHQAGGPFVLEATTANDERVVALDVMFGDVWVLAGQSNMELWMGRVATMFPGEIESANDTNIRLFAVPQTFDFVQPHRDLPGGTWIQVGRDDISGMSAVGYFFAKQLRQDIGVPIGLIATAIGGTHIEAWMSRNNLESIGCLPKDFDRLVQPGYVQREQQRYADYERQYMADLDEADLGLREHWQSADFNDADWPTMSLNESRRPELRASGAIWIRKRIRVPDEFVGKPAQLRLGTMVDADECYLDGQLIGQTGYRYPPRNYDIECLPEECTLAIRLLSFSGQGQLTENKRHVLIDTEGRQFDLDSLGAWHVMRGCTMPDRREQEFFSHMAVGDFNAMIMPLTGLSVTGVLWYQGESNAHAAPGYARMLAALIQEWREVFERADLPFLFAQLPNYTLEPDCDWPRLRDEQRKVLALRHTAMIVTIGFGENNDLHPLDKRSVGERFALAARSVAYGEACESMGPLPVRAVRTHNAVIVDFVHVAGGLQASGDVEFDILEPGGTAYHATAVADTVRDYAHVCIPLDQDIALRRGTVIRYGWSNAPDLTLWNDQGLPATPFELLIQ</sequence>
<evidence type="ECO:0000313" key="3">
    <source>
        <dbReference type="EMBL" id="NMM93717.1"/>
    </source>
</evidence>
<dbReference type="SUPFAM" id="SSF52266">
    <property type="entry name" value="SGNH hydrolase"/>
    <property type="match status" value="1"/>
</dbReference>
<dbReference type="InterPro" id="IPR008979">
    <property type="entry name" value="Galactose-bd-like_sf"/>
</dbReference>
<accession>A0A7Y0ENX1</accession>
<reference evidence="3 4" key="1">
    <citation type="submission" date="2020-02" db="EMBL/GenBank/DDBJ databases">
        <title>Characterization of phylogenetic diversity of novel bifidobacterial species isolated in Czech ZOOs.</title>
        <authorList>
            <person name="Lugli G.A."/>
            <person name="Vera N.B."/>
            <person name="Ventura M."/>
        </authorList>
    </citation>
    <scope>NUCLEOTIDE SEQUENCE [LARGE SCALE GENOMIC DNA]</scope>
    <source>
        <strain evidence="3 4">DSM 109957</strain>
    </source>
</reference>
<feature type="domain" description="Sialate O-acetylesterase" evidence="2">
    <location>
        <begin position="98"/>
        <end position="203"/>
    </location>
</feature>
<feature type="domain" description="Sialate O-acetylesterase" evidence="2">
    <location>
        <begin position="415"/>
        <end position="515"/>
    </location>
</feature>
<dbReference type="Pfam" id="PF03629">
    <property type="entry name" value="SASA"/>
    <property type="match status" value="2"/>
</dbReference>
<dbReference type="Proteomes" id="UP000532194">
    <property type="component" value="Unassembled WGS sequence"/>
</dbReference>
<dbReference type="InterPro" id="IPR005181">
    <property type="entry name" value="SASA"/>
</dbReference>
<dbReference type="PANTHER" id="PTHR22901:SF0">
    <property type="entry name" value="SIALATE O-ACETYLESTERASE"/>
    <property type="match status" value="1"/>
</dbReference>
<name>A0A7Y0ENX1_9BIFI</name>
<comment type="caution">
    <text evidence="3">The sequence shown here is derived from an EMBL/GenBank/DDBJ whole genome shotgun (WGS) entry which is preliminary data.</text>
</comment>
<evidence type="ECO:0000256" key="1">
    <source>
        <dbReference type="ARBA" id="ARBA00022801"/>
    </source>
</evidence>
<evidence type="ECO:0000313" key="4">
    <source>
        <dbReference type="Proteomes" id="UP000532194"/>
    </source>
</evidence>
<dbReference type="EMBL" id="JAAIII010000002">
    <property type="protein sequence ID" value="NMM93717.1"/>
    <property type="molecule type" value="Genomic_DNA"/>
</dbReference>
<organism evidence="3 4">
    <name type="scientific">Bifidobacterium oedipodis</name>
    <dbReference type="NCBI Taxonomy" id="2675322"/>
    <lineage>
        <taxon>Bacteria</taxon>
        <taxon>Bacillati</taxon>
        <taxon>Actinomycetota</taxon>
        <taxon>Actinomycetes</taxon>
        <taxon>Bifidobacteriales</taxon>
        <taxon>Bifidobacteriaceae</taxon>
        <taxon>Bifidobacterium</taxon>
    </lineage>
</organism>